<feature type="compositionally biased region" description="Polar residues" evidence="1">
    <location>
        <begin position="1"/>
        <end position="17"/>
    </location>
</feature>
<dbReference type="Proteomes" id="UP000287394">
    <property type="component" value="Chromosome"/>
</dbReference>
<dbReference type="KEGG" id="ccot:CCAX7_14540"/>
<feature type="region of interest" description="Disordered" evidence="1">
    <location>
        <begin position="1"/>
        <end position="24"/>
    </location>
</feature>
<name>A0A402CZJ5_9BACT</name>
<sequence length="117" mass="12315">MPTEDTTNFRTETSPITETAAETPADAQVASPFVNNGAPCWNCALCQHETHVERCARCNVALRPVGWAPSIVDVEAGKTEDETEAAVSRETASEPDAPVADSAVKAVKSKKGDAAES</sequence>
<protein>
    <submittedName>
        <fullName evidence="2">Uncharacterized protein</fullName>
    </submittedName>
</protein>
<proteinExistence type="predicted"/>
<gene>
    <name evidence="2" type="ORF">CCAX7_14540</name>
</gene>
<dbReference type="RefSeq" id="WP_119322709.1">
    <property type="nucleotide sequence ID" value="NZ_AP025739.1"/>
</dbReference>
<accession>A0A402CZJ5</accession>
<keyword evidence="3" id="KW-1185">Reference proteome</keyword>
<organism evidence="2 3">
    <name type="scientific">Capsulimonas corticalis</name>
    <dbReference type="NCBI Taxonomy" id="2219043"/>
    <lineage>
        <taxon>Bacteria</taxon>
        <taxon>Bacillati</taxon>
        <taxon>Armatimonadota</taxon>
        <taxon>Armatimonadia</taxon>
        <taxon>Capsulimonadales</taxon>
        <taxon>Capsulimonadaceae</taxon>
        <taxon>Capsulimonas</taxon>
    </lineage>
</organism>
<evidence type="ECO:0000256" key="1">
    <source>
        <dbReference type="SAM" id="MobiDB-lite"/>
    </source>
</evidence>
<evidence type="ECO:0000313" key="2">
    <source>
        <dbReference type="EMBL" id="BDI29403.1"/>
    </source>
</evidence>
<reference evidence="2 3" key="1">
    <citation type="journal article" date="2019" name="Int. J. Syst. Evol. Microbiol.">
        <title>Capsulimonas corticalis gen. nov., sp. nov., an aerobic capsulated bacterium, of a novel bacterial order, Capsulimonadales ord. nov., of the class Armatimonadia of the phylum Armatimonadetes.</title>
        <authorList>
            <person name="Li J."/>
            <person name="Kudo C."/>
            <person name="Tonouchi A."/>
        </authorList>
    </citation>
    <scope>NUCLEOTIDE SEQUENCE [LARGE SCALE GENOMIC DNA]</scope>
    <source>
        <strain evidence="2 3">AX-7</strain>
    </source>
</reference>
<evidence type="ECO:0000313" key="3">
    <source>
        <dbReference type="Proteomes" id="UP000287394"/>
    </source>
</evidence>
<feature type="compositionally biased region" description="Low complexity" evidence="1">
    <location>
        <begin position="95"/>
        <end position="106"/>
    </location>
</feature>
<feature type="region of interest" description="Disordered" evidence="1">
    <location>
        <begin position="76"/>
        <end position="117"/>
    </location>
</feature>
<dbReference type="EMBL" id="AP025739">
    <property type="protein sequence ID" value="BDI29403.1"/>
    <property type="molecule type" value="Genomic_DNA"/>
</dbReference>
<dbReference type="AlphaFoldDB" id="A0A402CZJ5"/>